<keyword evidence="3" id="KW-1185">Reference proteome</keyword>
<organism evidence="2 3">
    <name type="scientific">Patulibacter medicamentivorans</name>
    <dbReference type="NCBI Taxonomy" id="1097667"/>
    <lineage>
        <taxon>Bacteria</taxon>
        <taxon>Bacillati</taxon>
        <taxon>Actinomycetota</taxon>
        <taxon>Thermoleophilia</taxon>
        <taxon>Solirubrobacterales</taxon>
        <taxon>Patulibacteraceae</taxon>
        <taxon>Patulibacter</taxon>
    </lineage>
</organism>
<accession>H0E8D4</accession>
<feature type="region of interest" description="Disordered" evidence="1">
    <location>
        <begin position="485"/>
        <end position="508"/>
    </location>
</feature>
<evidence type="ECO:0000313" key="3">
    <source>
        <dbReference type="Proteomes" id="UP000005143"/>
    </source>
</evidence>
<feature type="region of interest" description="Disordered" evidence="1">
    <location>
        <begin position="387"/>
        <end position="413"/>
    </location>
</feature>
<dbReference type="InterPro" id="IPR052336">
    <property type="entry name" value="MlaD_Phospholipid_Transporter"/>
</dbReference>
<dbReference type="GO" id="GO:0004467">
    <property type="term" value="F:long-chain fatty acid-CoA ligase activity"/>
    <property type="evidence" value="ECO:0007669"/>
    <property type="project" value="UniProtKB-EC"/>
</dbReference>
<dbReference type="EC" id="6.2.1.3" evidence="2"/>
<evidence type="ECO:0000313" key="2">
    <source>
        <dbReference type="EMBL" id="EHN10076.1"/>
    </source>
</evidence>
<evidence type="ECO:0000256" key="1">
    <source>
        <dbReference type="SAM" id="MobiDB-lite"/>
    </source>
</evidence>
<dbReference type="Proteomes" id="UP000005143">
    <property type="component" value="Unassembled WGS sequence"/>
</dbReference>
<proteinExistence type="predicted"/>
<dbReference type="AlphaFoldDB" id="H0E8D4"/>
<sequence>MIVVLVFRGVPGGGGPKLTIITADSFALRAATATKARIAGVDAGRVTAIEPAPGRPGFSAVTVELKPDTPTIRQDATVKIRPRLFLEGNFFLDIAPGTPGAPPLGGRAIPPGATTVAVAADEVFSVFDGNTREDLRTTLRNLGRTLDGGGAGELGGVLGALPAPTRDLSVVARALRGRTDGDLADTVRESSRVMDVLARDRTALSGVLRDGARTFAATGAQEQGIRGTLSGLDRVSRAAGPALRQTDSAIEPAEDLIDTATPLARRLPSTLDLAEPALRATSTVARRGRVQRLLRQLRPTARSVANAAEPAADALAAIRPVANCLRRNIIPILQTEVPDGPLSSGQPLYRDILSASVAFGGQIQNYDANGPYERFLVSVGDYLVSTGSGGGRQETRASEPILGSIPPKRDAPPPYRPDVACETQDVPRLAVAPTPFGGRQRKVPIDRDRVRGAVKTFVDEHADLRGTDKAGIRPMQDALTRALGAAPPKTGARSTSTVATDGRPSGNGALDRMVAGILRPLNAITTTTTRTRR</sequence>
<dbReference type="EMBL" id="AGUD01000242">
    <property type="protein sequence ID" value="EHN10076.1"/>
    <property type="molecule type" value="Genomic_DNA"/>
</dbReference>
<protein>
    <submittedName>
        <fullName evidence="2">Long-chain-fatty-acid--CoA ligase</fullName>
        <ecNumber evidence="2">6.2.1.3</ecNumber>
    </submittedName>
</protein>
<dbReference type="PANTHER" id="PTHR33371:SF4">
    <property type="entry name" value="INTERMEMBRANE PHOSPHOLIPID TRANSPORT SYSTEM BINDING PROTEIN MLAD"/>
    <property type="match status" value="1"/>
</dbReference>
<comment type="caution">
    <text evidence="2">The sequence shown here is derived from an EMBL/GenBank/DDBJ whole genome shotgun (WGS) entry which is preliminary data.</text>
</comment>
<keyword evidence="2" id="KW-0436">Ligase</keyword>
<gene>
    <name evidence="2" type="ORF">PAI11_30950</name>
</gene>
<name>H0E8D4_9ACTN</name>
<reference evidence="2 3" key="1">
    <citation type="journal article" date="2013" name="Biodegradation">
        <title>Quantitative proteomic analysis of ibuprofen-degrading Patulibacter sp. strain I11.</title>
        <authorList>
            <person name="Almeida B."/>
            <person name="Kjeldal H."/>
            <person name="Lolas I."/>
            <person name="Knudsen A.D."/>
            <person name="Carvalho G."/>
            <person name="Nielsen K.L."/>
            <person name="Barreto Crespo M.T."/>
            <person name="Stensballe A."/>
            <person name="Nielsen J.L."/>
        </authorList>
    </citation>
    <scope>NUCLEOTIDE SEQUENCE [LARGE SCALE GENOMIC DNA]</scope>
    <source>
        <strain evidence="2 3">I11</strain>
    </source>
</reference>
<dbReference type="PANTHER" id="PTHR33371">
    <property type="entry name" value="INTERMEMBRANE PHOSPHOLIPID TRANSPORT SYSTEM BINDING PROTEIN MLAD-RELATED"/>
    <property type="match status" value="1"/>
</dbReference>
<dbReference type="PATRIC" id="fig|1097667.3.peg.3068"/>